<keyword evidence="3 12" id="KW-0554">One-carbon metabolism</keyword>
<dbReference type="EMBL" id="JAAZWO010000002">
    <property type="protein sequence ID" value="MBC2396571.1"/>
    <property type="molecule type" value="Genomic_DNA"/>
</dbReference>
<proteinExistence type="inferred from homology"/>
<dbReference type="GO" id="GO:0006164">
    <property type="term" value="P:purine nucleotide biosynthetic process"/>
    <property type="evidence" value="ECO:0007669"/>
    <property type="project" value="UniProtKB-KW"/>
</dbReference>
<evidence type="ECO:0000256" key="12">
    <source>
        <dbReference type="HAMAP-Rule" id="MF_01576"/>
    </source>
</evidence>
<comment type="catalytic activity">
    <reaction evidence="12">
        <text>(6R)-5,10-methylene-5,6,7,8-tetrahydrofolate + NADP(+) = (6R)-5,10-methenyltetrahydrofolate + NADPH</text>
        <dbReference type="Rhea" id="RHEA:22812"/>
        <dbReference type="ChEBI" id="CHEBI:15636"/>
        <dbReference type="ChEBI" id="CHEBI:57455"/>
        <dbReference type="ChEBI" id="CHEBI:57783"/>
        <dbReference type="ChEBI" id="CHEBI:58349"/>
        <dbReference type="EC" id="1.5.1.5"/>
    </reaction>
</comment>
<dbReference type="RefSeq" id="WP_035148672.1">
    <property type="nucleotide sequence ID" value="NZ_JAAZWO010000002.1"/>
</dbReference>
<keyword evidence="4 12" id="KW-0028">Amino-acid biosynthesis</keyword>
<keyword evidence="6 12" id="KW-0378">Hydrolase</keyword>
<keyword evidence="7 12" id="KW-0521">NADP</keyword>
<dbReference type="InterPro" id="IPR020867">
    <property type="entry name" value="THF_DH/CycHdrlase_CS"/>
</dbReference>
<evidence type="ECO:0000259" key="13">
    <source>
        <dbReference type="Pfam" id="PF00763"/>
    </source>
</evidence>
<evidence type="ECO:0000256" key="5">
    <source>
        <dbReference type="ARBA" id="ARBA00022755"/>
    </source>
</evidence>
<evidence type="ECO:0000256" key="11">
    <source>
        <dbReference type="ARBA" id="ARBA00023268"/>
    </source>
</evidence>
<evidence type="ECO:0000256" key="6">
    <source>
        <dbReference type="ARBA" id="ARBA00022801"/>
    </source>
</evidence>
<dbReference type="InterPro" id="IPR046346">
    <property type="entry name" value="Aminoacid_DH-like_N_sf"/>
</dbReference>
<keyword evidence="5 12" id="KW-0658">Purine biosynthesis</keyword>
<dbReference type="PANTHER" id="PTHR48099:SF5">
    <property type="entry name" value="C-1-TETRAHYDROFOLATE SYNTHASE, CYTOPLASMIC"/>
    <property type="match status" value="1"/>
</dbReference>
<comment type="function">
    <text evidence="12">Catalyzes the oxidation of 5,10-methylenetetrahydrofolate to 5,10-methenyltetrahydrofolate and then the hydrolysis of 5,10-methenyltetrahydrofolate to 10-formyltetrahydrofolate.</text>
</comment>
<organism evidence="15 16">
    <name type="scientific">Clostridium tetanomorphum</name>
    <dbReference type="NCBI Taxonomy" id="1553"/>
    <lineage>
        <taxon>Bacteria</taxon>
        <taxon>Bacillati</taxon>
        <taxon>Bacillota</taxon>
        <taxon>Clostridia</taxon>
        <taxon>Eubacteriales</taxon>
        <taxon>Clostridiaceae</taxon>
        <taxon>Clostridium</taxon>
    </lineage>
</organism>
<dbReference type="EC" id="1.5.1.5" evidence="12"/>
<name>A0A923E8C3_CLOTT</name>
<evidence type="ECO:0000256" key="1">
    <source>
        <dbReference type="ARBA" id="ARBA00004777"/>
    </source>
</evidence>
<comment type="catalytic activity">
    <reaction evidence="12">
        <text>(6R)-5,10-methenyltetrahydrofolate + H2O = (6R)-10-formyltetrahydrofolate + H(+)</text>
        <dbReference type="Rhea" id="RHEA:23700"/>
        <dbReference type="ChEBI" id="CHEBI:15377"/>
        <dbReference type="ChEBI" id="CHEBI:15378"/>
        <dbReference type="ChEBI" id="CHEBI:57455"/>
        <dbReference type="ChEBI" id="CHEBI:195366"/>
        <dbReference type="EC" id="3.5.4.9"/>
    </reaction>
</comment>
<dbReference type="Proteomes" id="UP000563151">
    <property type="component" value="Unassembled WGS sequence"/>
</dbReference>
<dbReference type="PRINTS" id="PR00085">
    <property type="entry name" value="THFDHDRGNASE"/>
</dbReference>
<evidence type="ECO:0000256" key="8">
    <source>
        <dbReference type="ARBA" id="ARBA00023002"/>
    </source>
</evidence>
<dbReference type="InterPro" id="IPR000672">
    <property type="entry name" value="THF_DH/CycHdrlase"/>
</dbReference>
<dbReference type="GO" id="GO:0005829">
    <property type="term" value="C:cytosol"/>
    <property type="evidence" value="ECO:0007669"/>
    <property type="project" value="TreeGrafter"/>
</dbReference>
<keyword evidence="16" id="KW-1185">Reference proteome</keyword>
<dbReference type="Gene3D" id="3.40.50.10860">
    <property type="entry name" value="Leucine Dehydrogenase, chain A, domain 1"/>
    <property type="match status" value="1"/>
</dbReference>
<evidence type="ECO:0000256" key="3">
    <source>
        <dbReference type="ARBA" id="ARBA00022563"/>
    </source>
</evidence>
<dbReference type="Pfam" id="PF02882">
    <property type="entry name" value="THF_DHG_CYH_C"/>
    <property type="match status" value="1"/>
</dbReference>
<dbReference type="NCBIfam" id="NF010769">
    <property type="entry name" value="PRK14172.1"/>
    <property type="match status" value="1"/>
</dbReference>
<evidence type="ECO:0000259" key="14">
    <source>
        <dbReference type="Pfam" id="PF02882"/>
    </source>
</evidence>
<dbReference type="PANTHER" id="PTHR48099">
    <property type="entry name" value="C-1-TETRAHYDROFOLATE SYNTHASE, CYTOPLASMIC-RELATED"/>
    <property type="match status" value="1"/>
</dbReference>
<evidence type="ECO:0000256" key="10">
    <source>
        <dbReference type="ARBA" id="ARBA00023167"/>
    </source>
</evidence>
<dbReference type="HAMAP" id="MF_01576">
    <property type="entry name" value="THF_DHG_CYH"/>
    <property type="match status" value="1"/>
</dbReference>
<dbReference type="AlphaFoldDB" id="A0A923E8C3"/>
<protein>
    <recommendedName>
        <fullName evidence="12">Bifunctional protein FolD</fullName>
    </recommendedName>
    <domain>
        <recommendedName>
            <fullName evidence="12">Methylenetetrahydrofolate dehydrogenase</fullName>
            <ecNumber evidence="12">1.5.1.5</ecNumber>
        </recommendedName>
    </domain>
    <domain>
        <recommendedName>
            <fullName evidence="12">Methenyltetrahydrofolate cyclohydrolase</fullName>
            <ecNumber evidence="12">3.5.4.9</ecNumber>
        </recommendedName>
    </domain>
</protein>
<dbReference type="GO" id="GO:0009086">
    <property type="term" value="P:methionine biosynthetic process"/>
    <property type="evidence" value="ECO:0007669"/>
    <property type="project" value="UniProtKB-KW"/>
</dbReference>
<dbReference type="GO" id="GO:0004477">
    <property type="term" value="F:methenyltetrahydrofolate cyclohydrolase activity"/>
    <property type="evidence" value="ECO:0007669"/>
    <property type="project" value="UniProtKB-UniRule"/>
</dbReference>
<dbReference type="GO" id="GO:0035999">
    <property type="term" value="P:tetrahydrofolate interconversion"/>
    <property type="evidence" value="ECO:0007669"/>
    <property type="project" value="UniProtKB-UniRule"/>
</dbReference>
<dbReference type="SUPFAM" id="SSF53223">
    <property type="entry name" value="Aminoacid dehydrogenase-like, N-terminal domain"/>
    <property type="match status" value="1"/>
</dbReference>
<dbReference type="InterPro" id="IPR020631">
    <property type="entry name" value="THF_DH/CycHdrlase_NAD-bd_dom"/>
</dbReference>
<evidence type="ECO:0000256" key="9">
    <source>
        <dbReference type="ARBA" id="ARBA00023102"/>
    </source>
</evidence>
<dbReference type="InterPro" id="IPR036291">
    <property type="entry name" value="NAD(P)-bd_dom_sf"/>
</dbReference>
<reference evidence="15 16" key="1">
    <citation type="submission" date="2020-04" db="EMBL/GenBank/DDBJ databases">
        <title>Genomic insights into acetone-butanol-ethanol (ABE) fermentation by sequencing solventogenic clostridia strains.</title>
        <authorList>
            <person name="Brown S."/>
        </authorList>
    </citation>
    <scope>NUCLEOTIDE SEQUENCE [LARGE SCALE GENOMIC DNA]</scope>
    <source>
        <strain evidence="15 16">DJ011</strain>
    </source>
</reference>
<keyword evidence="11 12" id="KW-0511">Multifunctional enzyme</keyword>
<keyword evidence="8 12" id="KW-0560">Oxidoreductase</keyword>
<sequence length="281" mass="30626">MGVAIYGKEVAISYKEKLKNFMVHRVENGLRPPCIASILIGKDKGSLFYIKNQSKLCEEVGVEFKSIILEENVPEGSVLETIDKLNIDDNIDGIILQLPLPEYLNEEKIINRINHLKDVDGLTDVNAGKFYKGEKCFLPCTAQGIIELIKSTGIKISGKNAVVLGRSTIVGKPVAQLLVNEDATVTICHSKTNNIEKICREADILVSAIGKGKFVTEDFIKDGAVVIDVGFSVVNGKMVGDVDYEKVLPKASFITPVPGGVGSMTPIMLIKNTCEVLNNVY</sequence>
<dbReference type="Gene3D" id="3.40.50.720">
    <property type="entry name" value="NAD(P)-binding Rossmann-like Domain"/>
    <property type="match status" value="1"/>
</dbReference>
<feature type="binding site" evidence="12">
    <location>
        <begin position="165"/>
        <end position="167"/>
    </location>
    <ligand>
        <name>NADP(+)</name>
        <dbReference type="ChEBI" id="CHEBI:58349"/>
    </ligand>
</feature>
<evidence type="ECO:0000256" key="2">
    <source>
        <dbReference type="ARBA" id="ARBA00011738"/>
    </source>
</evidence>
<keyword evidence="10 12" id="KW-0486">Methionine biosynthesis</keyword>
<comment type="pathway">
    <text evidence="1 12">One-carbon metabolism; tetrahydrofolate interconversion.</text>
</comment>
<keyword evidence="9 12" id="KW-0368">Histidine biosynthesis</keyword>
<accession>A0A923E8C3</accession>
<evidence type="ECO:0000256" key="7">
    <source>
        <dbReference type="ARBA" id="ARBA00022857"/>
    </source>
</evidence>
<evidence type="ECO:0000313" key="16">
    <source>
        <dbReference type="Proteomes" id="UP000563151"/>
    </source>
</evidence>
<dbReference type="FunFam" id="3.40.50.720:FF:000006">
    <property type="entry name" value="Bifunctional protein FolD"/>
    <property type="match status" value="1"/>
</dbReference>
<comment type="caution">
    <text evidence="12">Lacks conserved residue(s) required for the propagation of feature annotation.</text>
</comment>
<dbReference type="GO" id="GO:0000105">
    <property type="term" value="P:L-histidine biosynthetic process"/>
    <property type="evidence" value="ECO:0007669"/>
    <property type="project" value="UniProtKB-KW"/>
</dbReference>
<evidence type="ECO:0000256" key="4">
    <source>
        <dbReference type="ARBA" id="ARBA00022605"/>
    </source>
</evidence>
<comment type="subunit">
    <text evidence="2 12">Homodimer.</text>
</comment>
<dbReference type="Pfam" id="PF00763">
    <property type="entry name" value="THF_DHG_CYH"/>
    <property type="match status" value="1"/>
</dbReference>
<dbReference type="PROSITE" id="PS00766">
    <property type="entry name" value="THF_DHG_CYH_1"/>
    <property type="match status" value="1"/>
</dbReference>
<comment type="caution">
    <text evidence="15">The sequence shown here is derived from an EMBL/GenBank/DDBJ whole genome shotgun (WGS) entry which is preliminary data.</text>
</comment>
<feature type="domain" description="Tetrahydrofolate dehydrogenase/cyclohydrolase catalytic" evidence="13">
    <location>
        <begin position="5"/>
        <end position="120"/>
    </location>
</feature>
<feature type="domain" description="Tetrahydrofolate dehydrogenase/cyclohydrolase NAD(P)-binding" evidence="14">
    <location>
        <begin position="139"/>
        <end position="278"/>
    </location>
</feature>
<dbReference type="GO" id="GO:0004488">
    <property type="term" value="F:methylenetetrahydrofolate dehydrogenase (NADP+) activity"/>
    <property type="evidence" value="ECO:0007669"/>
    <property type="project" value="UniProtKB-UniRule"/>
</dbReference>
<gene>
    <name evidence="12" type="primary">folD</name>
    <name evidence="15" type="ORF">HGG79_02100</name>
</gene>
<dbReference type="EC" id="3.5.4.9" evidence="12"/>
<dbReference type="SUPFAM" id="SSF51735">
    <property type="entry name" value="NAD(P)-binding Rossmann-fold domains"/>
    <property type="match status" value="1"/>
</dbReference>
<dbReference type="CDD" id="cd01080">
    <property type="entry name" value="NAD_bind_m-THF_DH_Cyclohyd"/>
    <property type="match status" value="1"/>
</dbReference>
<dbReference type="FunFam" id="3.40.50.10860:FF:000005">
    <property type="entry name" value="C-1-tetrahydrofolate synthase, cytoplasmic, putative"/>
    <property type="match status" value="1"/>
</dbReference>
<dbReference type="InterPro" id="IPR020630">
    <property type="entry name" value="THF_DH/CycHdrlase_cat_dom"/>
</dbReference>
<evidence type="ECO:0000313" key="15">
    <source>
        <dbReference type="EMBL" id="MBC2396571.1"/>
    </source>
</evidence>
<comment type="similarity">
    <text evidence="12">Belongs to the tetrahydrofolate dehydrogenase/cyclohydrolase family.</text>
</comment>